<feature type="transmembrane region" description="Helical" evidence="7">
    <location>
        <begin position="85"/>
        <end position="111"/>
    </location>
</feature>
<feature type="transmembrane region" description="Helical" evidence="7">
    <location>
        <begin position="164"/>
        <end position="186"/>
    </location>
</feature>
<evidence type="ECO:0000256" key="6">
    <source>
        <dbReference type="ARBA" id="ARBA00023136"/>
    </source>
</evidence>
<keyword evidence="5 7" id="KW-1133">Transmembrane helix</keyword>
<organism evidence="9 10">
    <name type="scientific">Actinocatenispora sera</name>
    <dbReference type="NCBI Taxonomy" id="390989"/>
    <lineage>
        <taxon>Bacteria</taxon>
        <taxon>Bacillati</taxon>
        <taxon>Actinomycetota</taxon>
        <taxon>Actinomycetes</taxon>
        <taxon>Micromonosporales</taxon>
        <taxon>Micromonosporaceae</taxon>
        <taxon>Actinocatenispora</taxon>
    </lineage>
</organism>
<dbReference type="InterPro" id="IPR035906">
    <property type="entry name" value="MetI-like_sf"/>
</dbReference>
<dbReference type="InterPro" id="IPR000515">
    <property type="entry name" value="MetI-like"/>
</dbReference>
<dbReference type="GO" id="GO:0005886">
    <property type="term" value="C:plasma membrane"/>
    <property type="evidence" value="ECO:0007669"/>
    <property type="project" value="UniProtKB-SubCell"/>
</dbReference>
<evidence type="ECO:0000256" key="2">
    <source>
        <dbReference type="ARBA" id="ARBA00022448"/>
    </source>
</evidence>
<keyword evidence="2 7" id="KW-0813">Transport</keyword>
<evidence type="ECO:0000256" key="3">
    <source>
        <dbReference type="ARBA" id="ARBA00022475"/>
    </source>
</evidence>
<feature type="transmembrane region" description="Helical" evidence="7">
    <location>
        <begin position="268"/>
        <end position="287"/>
    </location>
</feature>
<evidence type="ECO:0000256" key="7">
    <source>
        <dbReference type="RuleBase" id="RU363032"/>
    </source>
</evidence>
<feature type="transmembrane region" description="Helical" evidence="7">
    <location>
        <begin position="123"/>
        <end position="144"/>
    </location>
</feature>
<comment type="subcellular location">
    <subcellularLocation>
        <location evidence="1 7">Cell membrane</location>
        <topology evidence="1 7">Multi-pass membrane protein</topology>
    </subcellularLocation>
</comment>
<proteinExistence type="inferred from homology"/>
<dbReference type="Pfam" id="PF00528">
    <property type="entry name" value="BPD_transp_1"/>
    <property type="match status" value="1"/>
</dbReference>
<dbReference type="GO" id="GO:0055085">
    <property type="term" value="P:transmembrane transport"/>
    <property type="evidence" value="ECO:0007669"/>
    <property type="project" value="InterPro"/>
</dbReference>
<dbReference type="AlphaFoldDB" id="A0A810KZU2"/>
<evidence type="ECO:0000259" key="8">
    <source>
        <dbReference type="PROSITE" id="PS50928"/>
    </source>
</evidence>
<feature type="transmembrane region" description="Helical" evidence="7">
    <location>
        <begin position="25"/>
        <end position="50"/>
    </location>
</feature>
<keyword evidence="4 7" id="KW-0812">Transmembrane</keyword>
<evidence type="ECO:0000256" key="1">
    <source>
        <dbReference type="ARBA" id="ARBA00004651"/>
    </source>
</evidence>
<dbReference type="EMBL" id="AP023354">
    <property type="protein sequence ID" value="BCJ28175.1"/>
    <property type="molecule type" value="Genomic_DNA"/>
</dbReference>
<dbReference type="PANTHER" id="PTHR43744">
    <property type="entry name" value="ABC TRANSPORTER PERMEASE PROTEIN MG189-RELATED-RELATED"/>
    <property type="match status" value="1"/>
</dbReference>
<dbReference type="Proteomes" id="UP000680750">
    <property type="component" value="Chromosome"/>
</dbReference>
<evidence type="ECO:0000256" key="5">
    <source>
        <dbReference type="ARBA" id="ARBA00022989"/>
    </source>
</evidence>
<protein>
    <submittedName>
        <fullName evidence="9">ABC transporter permease</fullName>
    </submittedName>
</protein>
<sequence length="302" mass="33398">MSAATADVGSVSRQQVGRRVPIGRILSYVLMIGATVLWLVPILFALYVSLRPYAETSKLGYVSLPHKLTFSNYVNAWQESDMFHFFLNSVLITLPAVIITLFLASLVAFVLTRVNIKINVAMLILFTAGNLLPQQVIITPLYRLYLLIPLPHFLADSGLMYNSIAGLVAINVAFQLGFCVFVLSNFMRTIPDEMYEAAIVDGASLWTRYWKLTLPLVRPALAALATLLTTWIYNDFFWAITLIETGSRRPVTSALANLQGQFVSNQNLIAAAAMIVAIPTLVVYMLLQRQFISGLTLGSTKG</sequence>
<feature type="domain" description="ABC transmembrane type-1" evidence="8">
    <location>
        <begin position="86"/>
        <end position="287"/>
    </location>
</feature>
<dbReference type="PROSITE" id="PS50928">
    <property type="entry name" value="ABC_TM1"/>
    <property type="match status" value="1"/>
</dbReference>
<name>A0A810KZU2_9ACTN</name>
<comment type="similarity">
    <text evidence="7">Belongs to the binding-protein-dependent transport system permease family.</text>
</comment>
<accession>A0A810KZU2</accession>
<evidence type="ECO:0000313" key="9">
    <source>
        <dbReference type="EMBL" id="BCJ28175.1"/>
    </source>
</evidence>
<gene>
    <name evidence="9" type="ORF">Asera_22830</name>
</gene>
<dbReference type="RefSeq" id="WP_212804557.1">
    <property type="nucleotide sequence ID" value="NZ_AP023354.1"/>
</dbReference>
<keyword evidence="6 7" id="KW-0472">Membrane</keyword>
<dbReference type="CDD" id="cd06261">
    <property type="entry name" value="TM_PBP2"/>
    <property type="match status" value="1"/>
</dbReference>
<dbReference type="KEGG" id="aser:Asera_22830"/>
<feature type="transmembrane region" description="Helical" evidence="7">
    <location>
        <begin position="216"/>
        <end position="233"/>
    </location>
</feature>
<dbReference type="SUPFAM" id="SSF161098">
    <property type="entry name" value="MetI-like"/>
    <property type="match status" value="1"/>
</dbReference>
<dbReference type="Gene3D" id="1.10.3720.10">
    <property type="entry name" value="MetI-like"/>
    <property type="match status" value="1"/>
</dbReference>
<evidence type="ECO:0000256" key="4">
    <source>
        <dbReference type="ARBA" id="ARBA00022692"/>
    </source>
</evidence>
<keyword evidence="10" id="KW-1185">Reference proteome</keyword>
<reference evidence="9" key="1">
    <citation type="submission" date="2020-08" db="EMBL/GenBank/DDBJ databases">
        <title>Whole genome shotgun sequence of Actinocatenispora sera NBRC 101916.</title>
        <authorList>
            <person name="Komaki H."/>
            <person name="Tamura T."/>
        </authorList>
    </citation>
    <scope>NUCLEOTIDE SEQUENCE</scope>
    <source>
        <strain evidence="9">NBRC 101916</strain>
    </source>
</reference>
<evidence type="ECO:0000313" key="10">
    <source>
        <dbReference type="Proteomes" id="UP000680750"/>
    </source>
</evidence>
<keyword evidence="3" id="KW-1003">Cell membrane</keyword>